<dbReference type="EMBL" id="JAVDVI010000025">
    <property type="protein sequence ID" value="MDR6969621.1"/>
    <property type="molecule type" value="Genomic_DNA"/>
</dbReference>
<evidence type="ECO:0000313" key="1">
    <source>
        <dbReference type="EMBL" id="MDR6969621.1"/>
    </source>
</evidence>
<evidence type="ECO:0008006" key="3">
    <source>
        <dbReference type="Google" id="ProtNLM"/>
    </source>
</evidence>
<sequence>MKPSIIKYFLKTISVLLLTIFSSCTDMKNQTEEVINLNRTILTDDLKKLEEEKIITQSEFTQIKERLNADLDYYLQHQDIDFPGLEKMFFETIKSFENIKINQPLFSEISSTYGIITSQITMRQFPTIDKDDYEIGLKLNKVMNNWFENYQNDSEKLDDLIAQVNRTKQFKIHTDISDVEYDEMLATITKIKTDTTISATALKEILTDGMLKYCNKSNNSNLEILNIYGAIDRIKKLGIHDELSAIYEKKWTKPKEPSYAEMKQQVLGRFKILLSDEMITQQEYEEITKTIVADIDYCKKNTENKDKIKAKLLIGLAKLKDKLGDTEDREAIVDLYFILSQKTKVDIKSDLNMWLYGFDPK</sequence>
<keyword evidence="2" id="KW-1185">Reference proteome</keyword>
<organism evidence="1 2">
    <name type="scientific">Flavobacterium arsenatis</name>
    <dbReference type="NCBI Taxonomy" id="1484332"/>
    <lineage>
        <taxon>Bacteria</taxon>
        <taxon>Pseudomonadati</taxon>
        <taxon>Bacteroidota</taxon>
        <taxon>Flavobacteriia</taxon>
        <taxon>Flavobacteriales</taxon>
        <taxon>Flavobacteriaceae</taxon>
        <taxon>Flavobacterium</taxon>
    </lineage>
</organism>
<evidence type="ECO:0000313" key="2">
    <source>
        <dbReference type="Proteomes" id="UP001255185"/>
    </source>
</evidence>
<dbReference type="InterPro" id="IPR038360">
    <property type="entry name" value="DUF4844_sf"/>
</dbReference>
<accession>A0ABU1TUU7</accession>
<gene>
    <name evidence="1" type="ORF">J2X31_003654</name>
</gene>
<dbReference type="Gene3D" id="1.20.1480.40">
    <property type="entry name" value="Uncharacterised protein PF16133, DUF4844"/>
    <property type="match status" value="1"/>
</dbReference>
<dbReference type="PROSITE" id="PS51257">
    <property type="entry name" value="PROKAR_LIPOPROTEIN"/>
    <property type="match status" value="1"/>
</dbReference>
<dbReference type="Proteomes" id="UP001255185">
    <property type="component" value="Unassembled WGS sequence"/>
</dbReference>
<comment type="caution">
    <text evidence="1">The sequence shown here is derived from an EMBL/GenBank/DDBJ whole genome shotgun (WGS) entry which is preliminary data.</text>
</comment>
<protein>
    <recommendedName>
        <fullName evidence="3">Lipoprotein</fullName>
    </recommendedName>
</protein>
<reference evidence="1 2" key="1">
    <citation type="submission" date="2023-07" db="EMBL/GenBank/DDBJ databases">
        <title>Sorghum-associated microbial communities from plants grown in Nebraska, USA.</title>
        <authorList>
            <person name="Schachtman D."/>
        </authorList>
    </citation>
    <scope>NUCLEOTIDE SEQUENCE [LARGE SCALE GENOMIC DNA]</scope>
    <source>
        <strain evidence="1 2">3773</strain>
    </source>
</reference>
<dbReference type="RefSeq" id="WP_310028873.1">
    <property type="nucleotide sequence ID" value="NZ_JAVDVI010000025.1"/>
</dbReference>
<name>A0ABU1TUU7_9FLAO</name>
<proteinExistence type="predicted"/>